<dbReference type="InterPro" id="IPR050204">
    <property type="entry name" value="AraC_XylS_family_regulators"/>
</dbReference>
<evidence type="ECO:0000256" key="1">
    <source>
        <dbReference type="ARBA" id="ARBA00023015"/>
    </source>
</evidence>
<protein>
    <submittedName>
        <fullName evidence="6">AraC-like protein</fullName>
    </submittedName>
</protein>
<dbReference type="Pfam" id="PF12833">
    <property type="entry name" value="HTH_18"/>
    <property type="match status" value="1"/>
</dbReference>
<dbReference type="InterPro" id="IPR018060">
    <property type="entry name" value="HTH_AraC"/>
</dbReference>
<proteinExistence type="predicted"/>
<dbReference type="RefSeq" id="WP_115992069.1">
    <property type="nucleotide sequence ID" value="NZ_QRDY01000003.1"/>
</dbReference>
<dbReference type="InterPro" id="IPR003313">
    <property type="entry name" value="AraC-bd"/>
</dbReference>
<name>A0A3D9IQQ8_9BACL</name>
<evidence type="ECO:0000256" key="2">
    <source>
        <dbReference type="ARBA" id="ARBA00023125"/>
    </source>
</evidence>
<organism evidence="6 7">
    <name type="scientific">Cohnella lupini</name>
    <dbReference type="NCBI Taxonomy" id="1294267"/>
    <lineage>
        <taxon>Bacteria</taxon>
        <taxon>Bacillati</taxon>
        <taxon>Bacillota</taxon>
        <taxon>Bacilli</taxon>
        <taxon>Bacillales</taxon>
        <taxon>Paenibacillaceae</taxon>
        <taxon>Cohnella</taxon>
    </lineage>
</organism>
<sequence length="286" mass="32797">MSTKSMDWAQGPWTVQLHTVNSTSYKSLQIENRIFPHWIISYVKEGVISTESGGETHAARPGDVMLHPPHLPFSESSDSSGTHYWMQASLLCSHHFDPLQLYRVSPVVSIGDPLRYESVFRKLMLTWEDRRFSFRDLKLTSGMLQLTEMILSGWEKAGSPERSEAYDLVGDRFVRLIGQMSLRLQEKLTREDLASLVRLNTNYLDRAFQQKYGLTPMAMLREMRLKRSKLLLEQTEDTLESIAAQCGLTDASYLCKQFKRRYGTLPGEFKETVRKSQAVDLYGSGQ</sequence>
<keyword evidence="2" id="KW-0238">DNA-binding</keyword>
<dbReference type="OrthoDB" id="2618294at2"/>
<dbReference type="InterPro" id="IPR018062">
    <property type="entry name" value="HTH_AraC-typ_CS"/>
</dbReference>
<dbReference type="PANTHER" id="PTHR46796">
    <property type="entry name" value="HTH-TYPE TRANSCRIPTIONAL ACTIVATOR RHAS-RELATED"/>
    <property type="match status" value="1"/>
</dbReference>
<dbReference type="AlphaFoldDB" id="A0A3D9IQQ8"/>
<dbReference type="InterPro" id="IPR037923">
    <property type="entry name" value="HTH-like"/>
</dbReference>
<evidence type="ECO:0000313" key="6">
    <source>
        <dbReference type="EMBL" id="RED63968.1"/>
    </source>
</evidence>
<dbReference type="GO" id="GO:0003700">
    <property type="term" value="F:DNA-binding transcription factor activity"/>
    <property type="evidence" value="ECO:0007669"/>
    <property type="project" value="InterPro"/>
</dbReference>
<reference evidence="6 7" key="1">
    <citation type="submission" date="2018-07" db="EMBL/GenBank/DDBJ databases">
        <title>Genomic Encyclopedia of Type Strains, Phase III (KMG-III): the genomes of soil and plant-associated and newly described type strains.</title>
        <authorList>
            <person name="Whitman W."/>
        </authorList>
    </citation>
    <scope>NUCLEOTIDE SEQUENCE [LARGE SCALE GENOMIC DNA]</scope>
    <source>
        <strain evidence="6 7">CECT 8236</strain>
    </source>
</reference>
<keyword evidence="4" id="KW-0804">Transcription</keyword>
<keyword evidence="3" id="KW-0010">Activator</keyword>
<accession>A0A3D9IQQ8</accession>
<dbReference type="GO" id="GO:0043565">
    <property type="term" value="F:sequence-specific DNA binding"/>
    <property type="evidence" value="ECO:0007669"/>
    <property type="project" value="InterPro"/>
</dbReference>
<keyword evidence="1" id="KW-0805">Transcription regulation</keyword>
<evidence type="ECO:0000313" key="7">
    <source>
        <dbReference type="Proteomes" id="UP000256869"/>
    </source>
</evidence>
<evidence type="ECO:0000256" key="4">
    <source>
        <dbReference type="ARBA" id="ARBA00023163"/>
    </source>
</evidence>
<dbReference type="SUPFAM" id="SSF51215">
    <property type="entry name" value="Regulatory protein AraC"/>
    <property type="match status" value="1"/>
</dbReference>
<dbReference type="Gene3D" id="1.10.10.60">
    <property type="entry name" value="Homeodomain-like"/>
    <property type="match status" value="1"/>
</dbReference>
<dbReference type="SUPFAM" id="SSF46689">
    <property type="entry name" value="Homeodomain-like"/>
    <property type="match status" value="1"/>
</dbReference>
<dbReference type="SMART" id="SM00342">
    <property type="entry name" value="HTH_ARAC"/>
    <property type="match status" value="1"/>
</dbReference>
<keyword evidence="7" id="KW-1185">Reference proteome</keyword>
<evidence type="ECO:0000259" key="5">
    <source>
        <dbReference type="PROSITE" id="PS01124"/>
    </source>
</evidence>
<comment type="caution">
    <text evidence="6">The sequence shown here is derived from an EMBL/GenBank/DDBJ whole genome shotgun (WGS) entry which is preliminary data.</text>
</comment>
<dbReference type="Proteomes" id="UP000256869">
    <property type="component" value="Unassembled WGS sequence"/>
</dbReference>
<gene>
    <name evidence="6" type="ORF">DFP95_103209</name>
</gene>
<dbReference type="PROSITE" id="PS01124">
    <property type="entry name" value="HTH_ARAC_FAMILY_2"/>
    <property type="match status" value="1"/>
</dbReference>
<dbReference type="InterPro" id="IPR009057">
    <property type="entry name" value="Homeodomain-like_sf"/>
</dbReference>
<dbReference type="PROSITE" id="PS00041">
    <property type="entry name" value="HTH_ARAC_FAMILY_1"/>
    <property type="match status" value="1"/>
</dbReference>
<dbReference type="EMBL" id="QRDY01000003">
    <property type="protein sequence ID" value="RED63968.1"/>
    <property type="molecule type" value="Genomic_DNA"/>
</dbReference>
<feature type="domain" description="HTH araC/xylS-type" evidence="5">
    <location>
        <begin position="174"/>
        <end position="272"/>
    </location>
</feature>
<evidence type="ECO:0000256" key="3">
    <source>
        <dbReference type="ARBA" id="ARBA00023159"/>
    </source>
</evidence>
<dbReference type="Pfam" id="PF02311">
    <property type="entry name" value="AraC_binding"/>
    <property type="match status" value="1"/>
</dbReference>